<dbReference type="Proteomes" id="UP000032722">
    <property type="component" value="Chromosome"/>
</dbReference>
<evidence type="ECO:0000256" key="1">
    <source>
        <dbReference type="SAM" id="SignalP"/>
    </source>
</evidence>
<evidence type="ECO:0000313" key="2">
    <source>
        <dbReference type="EMBL" id="AKA49999.1"/>
    </source>
</evidence>
<gene>
    <name evidence="2" type="ORF">VO56_01910</name>
</gene>
<accession>A0A0D5ZJZ8</accession>
<organism evidence="3">
    <name type="scientific">Mycoplasmopsis gallinacea</name>
    <dbReference type="NCBI Taxonomy" id="29556"/>
    <lineage>
        <taxon>Bacteria</taxon>
        <taxon>Bacillati</taxon>
        <taxon>Mycoplasmatota</taxon>
        <taxon>Mycoplasmoidales</taxon>
        <taxon>Metamycoplasmataceae</taxon>
        <taxon>Mycoplasmopsis</taxon>
    </lineage>
</organism>
<dbReference type="HOGENOM" id="CLU_558750_0_0_14"/>
<sequence length="488" mass="58019">MKKNIKIFNRLLAFSSFATLPTVAVSCKNSDESTLKTNLEISSSNASHYFDKELFEDISSKGNQYELQKLVRKVQRDWDIDLNQLWNSITRKHSWANIFIDRFDPQQREKLLPWSSKIANPNQQGRIVKNPQKVEIDNNYKETLMPLNNFLLKDINDLDVNQKLHEQSFNNVFSGAFKYKLENQIKNVNDFFVNFVKLDSPEYLSDIWTNVFFANQYSEVEEYVSQMESISAKDELMNNLLPKIKALFDNNADEMGTFSVAIIPTYNDNMYIRNMYYNYEKGNLIAKMSFLNNDEINENLSLLIVPVSYTPKYMNAFFPWTVLPFFDNFKYRSYLLTKDVHYSRHLSSKFLDVDNFIIKNKRHLKFDGSNSEINIAVWIERPYIRSFEWTILTYTANLYFDNLFYCYLDHFINGQSYTVENLSGEQLENKFVKFLSYKLQISELDAQNFFNKIKNFEKLNENEIPLLKKWVTQDFKDYDSEINLWWTY</sequence>
<reference evidence="2 3" key="1">
    <citation type="journal article" date="2015" name="Genome Announc.">
        <title>Complete Genome Sequence of Mycoplasma meleagridis, a Possible Emerging Pathogen in Chickens.</title>
        <authorList>
            <person name="Abolnik C."/>
        </authorList>
    </citation>
    <scope>NUCLEOTIDE SEQUENCE [LARGE SCALE GENOMIC DNA]</scope>
    <source>
        <strain evidence="2 3">B2096 8B</strain>
    </source>
</reference>
<dbReference type="KEGG" id="mgb:VO56_01910"/>
<evidence type="ECO:0000313" key="3">
    <source>
        <dbReference type="Proteomes" id="UP000032722"/>
    </source>
</evidence>
<keyword evidence="1" id="KW-0732">Signal</keyword>
<dbReference type="PATRIC" id="fig|29556.3.peg.386"/>
<name>A0A0D5ZJZ8_9BACT</name>
<feature type="chain" id="PRO_5002300590" description="Lipoprotein" evidence="1">
    <location>
        <begin position="19"/>
        <end position="488"/>
    </location>
</feature>
<dbReference type="PROSITE" id="PS51257">
    <property type="entry name" value="PROKAR_LIPOPROTEIN"/>
    <property type="match status" value="1"/>
</dbReference>
<evidence type="ECO:0008006" key="4">
    <source>
        <dbReference type="Google" id="ProtNLM"/>
    </source>
</evidence>
<feature type="signal peptide" evidence="1">
    <location>
        <begin position="1"/>
        <end position="18"/>
    </location>
</feature>
<dbReference type="EMBL" id="CP011021">
    <property type="protein sequence ID" value="AKA49999.1"/>
    <property type="molecule type" value="Genomic_DNA"/>
</dbReference>
<protein>
    <recommendedName>
        <fullName evidence="4">Lipoprotein</fullName>
    </recommendedName>
</protein>
<dbReference type="AlphaFoldDB" id="A0A0D5ZJZ8"/>
<proteinExistence type="predicted"/>